<keyword evidence="1" id="KW-0732">Signal</keyword>
<keyword evidence="3" id="KW-1185">Reference proteome</keyword>
<evidence type="ECO:0008006" key="4">
    <source>
        <dbReference type="Google" id="ProtNLM"/>
    </source>
</evidence>
<dbReference type="AlphaFoldDB" id="A0A9E6TIG9"/>
<dbReference type="Proteomes" id="UP000631521">
    <property type="component" value="Chromosome"/>
</dbReference>
<dbReference type="KEGG" id="phv:HU739_009755"/>
<feature type="chain" id="PRO_5038343576" description="Halovibrin HvnC" evidence="1">
    <location>
        <begin position="18"/>
        <end position="532"/>
    </location>
</feature>
<gene>
    <name evidence="2" type="ORF">HU739_009755</name>
</gene>
<reference evidence="2 3" key="1">
    <citation type="journal article" date="2020" name="Microorganisms">
        <title>Reliable Identification of Environmental Pseudomonas Isolates Using the rpoD Gene.</title>
        <authorList>
            <consortium name="The Broad Institute Genome Sequencing Platform"/>
            <person name="Girard L."/>
            <person name="Lood C."/>
            <person name="Rokni-Zadeh H."/>
            <person name="van Noort V."/>
            <person name="Lavigne R."/>
            <person name="De Mot R."/>
        </authorList>
    </citation>
    <scope>NUCLEOTIDE SEQUENCE [LARGE SCALE GENOMIC DNA]</scope>
    <source>
        <strain evidence="2 3">SWRI65</strain>
    </source>
</reference>
<dbReference type="EMBL" id="CP077091">
    <property type="protein sequence ID" value="QXI19252.1"/>
    <property type="molecule type" value="Genomic_DNA"/>
</dbReference>
<feature type="signal peptide" evidence="1">
    <location>
        <begin position="1"/>
        <end position="17"/>
    </location>
</feature>
<reference evidence="2 3" key="2">
    <citation type="journal article" date="2021" name="Microorganisms">
        <title>The Ever-Expanding Pseudomonas Genus: Description of 43 New Species and Partition of the Pseudomonas putida Group.</title>
        <authorList>
            <person name="Girard L."/>
            <person name="Lood C."/>
            <person name="Hofte M."/>
            <person name="Vandamme P."/>
            <person name="Rokni-Zadeh H."/>
            <person name="van Noort V."/>
            <person name="Lavigne R."/>
            <person name="De Mot R."/>
        </authorList>
    </citation>
    <scope>NUCLEOTIDE SEQUENCE [LARGE SCALE GENOMIC DNA]</scope>
    <source>
        <strain evidence="2 3">SWRI65</strain>
    </source>
</reference>
<organism evidence="2 3">
    <name type="scientific">Pseudomonas hamedanensis</name>
    <dbReference type="NCBI Taxonomy" id="2745504"/>
    <lineage>
        <taxon>Bacteria</taxon>
        <taxon>Pseudomonadati</taxon>
        <taxon>Pseudomonadota</taxon>
        <taxon>Gammaproteobacteria</taxon>
        <taxon>Pseudomonadales</taxon>
        <taxon>Pseudomonadaceae</taxon>
        <taxon>Pseudomonas</taxon>
    </lineage>
</organism>
<dbReference type="RefSeq" id="WP_186552047.1">
    <property type="nucleotide sequence ID" value="NZ_CP077091.1"/>
</dbReference>
<evidence type="ECO:0000313" key="2">
    <source>
        <dbReference type="EMBL" id="QXI19252.1"/>
    </source>
</evidence>
<proteinExistence type="predicted"/>
<evidence type="ECO:0000313" key="3">
    <source>
        <dbReference type="Proteomes" id="UP000631521"/>
    </source>
</evidence>
<accession>A0A9E6TIG9</accession>
<evidence type="ECO:0000256" key="1">
    <source>
        <dbReference type="SAM" id="SignalP"/>
    </source>
</evidence>
<protein>
    <recommendedName>
        <fullName evidence="4">Halovibrin HvnC</fullName>
    </recommendedName>
</protein>
<name>A0A9E6TIG9_9PSED</name>
<sequence length="532" mass="59322">MKYFLFLIIGFSTAVHAMSGQALVTDLNARFNSNVAQCSNGAPAYHCSGILLRAVDYSAYFKFWEYGSKATALGSVAFTYIRSDVGSMTLNSNRKSGFILKDQISALAEDKAVNLRCIFPFPTESLDDRADHGCGFAPKVGEADVDLANCAKLAVPAVTTAAWLKNFQEHSSLPKNQCSLSTRVATQFKAGLEAHNMIDATWTAKPTEVLVETWDEKMPEKLPVEAVFYDASTPAKLVDAQKFQRDYYHETSLFVPVVKFDRRAANGVVFSYNSNEQRLGQLVAEQLNIRYSNITEACDGKAAFFCSGVLIRTTKATTNYHAWDPSPTSIALNGVAFSYLRQDIKMTRLYNGEVVGFIFKALDLAYKAGSYPTPVRCSFPRDAATERRVMSCGHYEKYPEAGESCLEIGVKTLAEWKEHYHSHYYRGWYQCSLGPEKEQFSIFLKARDNFDYAADLTQPNEVILAVWPAGIPRKLPLDAFFYVENSGGLVGAKFMQQDYFEQAGDYLPVIRVTINAGVFVFSFHEADQVVAK</sequence>